<evidence type="ECO:0000313" key="2">
    <source>
        <dbReference type="EMBL" id="MDJ1497779.1"/>
    </source>
</evidence>
<sequence>MAVGLRNSIEGFGVGWTSGDQKKYLLGILPIADAFIGWANSGPAIKASMLPDWRRDFLIYSTLTSLAIYLLLYCMWRKNK</sequence>
<dbReference type="Proteomes" id="UP001228581">
    <property type="component" value="Unassembled WGS sequence"/>
</dbReference>
<dbReference type="EMBL" id="JASJOT010000036">
    <property type="protein sequence ID" value="MDJ1497779.1"/>
    <property type="molecule type" value="Genomic_DNA"/>
</dbReference>
<keyword evidence="1" id="KW-0472">Membrane</keyword>
<reference evidence="2 3" key="1">
    <citation type="submission" date="2023-05" db="EMBL/GenBank/DDBJ databases">
        <authorList>
            <person name="Zhang X."/>
        </authorList>
    </citation>
    <scope>NUCLEOTIDE SEQUENCE [LARGE SCALE GENOMIC DNA]</scope>
    <source>
        <strain evidence="2 3">DM2B3-1</strain>
    </source>
</reference>
<comment type="caution">
    <text evidence="2">The sequence shown here is derived from an EMBL/GenBank/DDBJ whole genome shotgun (WGS) entry which is preliminary data.</text>
</comment>
<proteinExistence type="predicted"/>
<keyword evidence="1" id="KW-0812">Transmembrane</keyword>
<keyword evidence="3" id="KW-1185">Reference proteome</keyword>
<protein>
    <submittedName>
        <fullName evidence="2">Uncharacterized protein</fullName>
    </submittedName>
</protein>
<feature type="transmembrane region" description="Helical" evidence="1">
    <location>
        <begin position="57"/>
        <end position="76"/>
    </location>
</feature>
<evidence type="ECO:0000313" key="3">
    <source>
        <dbReference type="Proteomes" id="UP001228581"/>
    </source>
</evidence>
<accession>A0ABT7CVI2</accession>
<organism evidence="2 3">
    <name type="scientific">Xanthocytophaga flava</name>
    <dbReference type="NCBI Taxonomy" id="3048013"/>
    <lineage>
        <taxon>Bacteria</taxon>
        <taxon>Pseudomonadati</taxon>
        <taxon>Bacteroidota</taxon>
        <taxon>Cytophagia</taxon>
        <taxon>Cytophagales</taxon>
        <taxon>Rhodocytophagaceae</taxon>
        <taxon>Xanthocytophaga</taxon>
    </lineage>
</organism>
<gene>
    <name evidence="2" type="ORF">QNI19_32865</name>
</gene>
<name>A0ABT7CVI2_9BACT</name>
<evidence type="ECO:0000256" key="1">
    <source>
        <dbReference type="SAM" id="Phobius"/>
    </source>
</evidence>
<keyword evidence="1" id="KW-1133">Transmembrane helix</keyword>